<keyword evidence="1" id="KW-0472">Membrane</keyword>
<evidence type="ECO:0000256" key="1">
    <source>
        <dbReference type="SAM" id="Phobius"/>
    </source>
</evidence>
<dbReference type="EMBL" id="JAVRFI010000009">
    <property type="protein sequence ID" value="MDT0450779.1"/>
    <property type="molecule type" value="Genomic_DNA"/>
</dbReference>
<keyword evidence="3" id="KW-1185">Reference proteome</keyword>
<evidence type="ECO:0000313" key="2">
    <source>
        <dbReference type="EMBL" id="MDT0450779.1"/>
    </source>
</evidence>
<dbReference type="Pfam" id="PF14248">
    <property type="entry name" value="DUF4345"/>
    <property type="match status" value="1"/>
</dbReference>
<name>A0ABU2SS84_9ACTN</name>
<organism evidence="2 3">
    <name type="scientific">Streptomyces hesseae</name>
    <dbReference type="NCBI Taxonomy" id="3075519"/>
    <lineage>
        <taxon>Bacteria</taxon>
        <taxon>Bacillati</taxon>
        <taxon>Actinomycetota</taxon>
        <taxon>Actinomycetes</taxon>
        <taxon>Kitasatosporales</taxon>
        <taxon>Streptomycetaceae</taxon>
        <taxon>Streptomyces</taxon>
    </lineage>
</organism>
<proteinExistence type="predicted"/>
<feature type="transmembrane region" description="Helical" evidence="1">
    <location>
        <begin position="102"/>
        <end position="120"/>
    </location>
</feature>
<dbReference type="InterPro" id="IPR025597">
    <property type="entry name" value="DUF4345"/>
</dbReference>
<dbReference type="RefSeq" id="WP_311611779.1">
    <property type="nucleotide sequence ID" value="NZ_JAVRFI010000009.1"/>
</dbReference>
<feature type="transmembrane region" description="Helical" evidence="1">
    <location>
        <begin position="77"/>
        <end position="96"/>
    </location>
</feature>
<sequence>MIRSRLLSWLSWTMGIACVAIGVMHIVSGMDSIPDGKSGGPTVDSLVRFFSAIFLGYGLLWIWAARQSPIPSKAVRWLAGIFFLGGLNRLVSWADVGRPDGLQIVLMALELGLPPIFFWLTTADERKAAGAVSRPAG</sequence>
<feature type="transmembrane region" description="Helical" evidence="1">
    <location>
        <begin position="47"/>
        <end position="65"/>
    </location>
</feature>
<evidence type="ECO:0000313" key="3">
    <source>
        <dbReference type="Proteomes" id="UP001180531"/>
    </source>
</evidence>
<dbReference type="PROSITE" id="PS51257">
    <property type="entry name" value="PROKAR_LIPOPROTEIN"/>
    <property type="match status" value="1"/>
</dbReference>
<gene>
    <name evidence="2" type="ORF">RM609_17085</name>
</gene>
<comment type="caution">
    <text evidence="2">The sequence shown here is derived from an EMBL/GenBank/DDBJ whole genome shotgun (WGS) entry which is preliminary data.</text>
</comment>
<reference evidence="2" key="1">
    <citation type="submission" date="2024-05" db="EMBL/GenBank/DDBJ databases">
        <title>30 novel species of actinomycetes from the DSMZ collection.</title>
        <authorList>
            <person name="Nouioui I."/>
        </authorList>
    </citation>
    <scope>NUCLEOTIDE SEQUENCE</scope>
    <source>
        <strain evidence="2">DSM 40473</strain>
    </source>
</reference>
<keyword evidence="1" id="KW-0812">Transmembrane</keyword>
<protein>
    <submittedName>
        <fullName evidence="2">DUF4345 domain-containing protein</fullName>
    </submittedName>
</protein>
<keyword evidence="1" id="KW-1133">Transmembrane helix</keyword>
<feature type="transmembrane region" description="Helical" evidence="1">
    <location>
        <begin position="7"/>
        <end position="27"/>
    </location>
</feature>
<dbReference type="Proteomes" id="UP001180531">
    <property type="component" value="Unassembled WGS sequence"/>
</dbReference>
<accession>A0ABU2SS84</accession>